<sequence>TYDVGVSEYLYDIKLSSSGDIYLAGREYFSGTTYMDVYLIKFNYELSEFVIISPEDKAYTEPMSGYYPATYGFENDDIGSDPKGWVIDKENPIAEVISELDGHNIHFDQALDIHLLYVQNQSEYGTMCLLMALALH</sequence>
<comment type="caution">
    <text evidence="1">The sequence shown here is derived from an EMBL/GenBank/DDBJ whole genome shotgun (WGS) entry which is preliminary data.</text>
</comment>
<feature type="non-terminal residue" evidence="1">
    <location>
        <position position="1"/>
    </location>
</feature>
<protein>
    <submittedName>
        <fullName evidence="1">Uncharacterized protein</fullName>
    </submittedName>
</protein>
<accession>X1E9E7</accession>
<organism evidence="1">
    <name type="scientific">marine sediment metagenome</name>
    <dbReference type="NCBI Taxonomy" id="412755"/>
    <lineage>
        <taxon>unclassified sequences</taxon>
        <taxon>metagenomes</taxon>
        <taxon>ecological metagenomes</taxon>
    </lineage>
</organism>
<gene>
    <name evidence="1" type="ORF">S01H4_60563</name>
</gene>
<dbReference type="AlphaFoldDB" id="X1E9E7"/>
<reference evidence="1" key="1">
    <citation type="journal article" date="2014" name="Front. Microbiol.">
        <title>High frequency of phylogenetically diverse reductive dehalogenase-homologous genes in deep subseafloor sedimentary metagenomes.</title>
        <authorList>
            <person name="Kawai M."/>
            <person name="Futagami T."/>
            <person name="Toyoda A."/>
            <person name="Takaki Y."/>
            <person name="Nishi S."/>
            <person name="Hori S."/>
            <person name="Arai W."/>
            <person name="Tsubouchi T."/>
            <person name="Morono Y."/>
            <person name="Uchiyama I."/>
            <person name="Ito T."/>
            <person name="Fujiyama A."/>
            <person name="Inagaki F."/>
            <person name="Takami H."/>
        </authorList>
    </citation>
    <scope>NUCLEOTIDE SEQUENCE</scope>
    <source>
        <strain evidence="1">Expedition CK06-06</strain>
    </source>
</reference>
<proteinExistence type="predicted"/>
<evidence type="ECO:0000313" key="1">
    <source>
        <dbReference type="EMBL" id="GAH16965.1"/>
    </source>
</evidence>
<dbReference type="EMBL" id="BART01035739">
    <property type="protein sequence ID" value="GAH16965.1"/>
    <property type="molecule type" value="Genomic_DNA"/>
</dbReference>
<name>X1E9E7_9ZZZZ</name>